<reference evidence="3" key="2">
    <citation type="journal article" date="2014" name="BMC Genomics">
        <title>A genomic perspective to assessing quality of mass-reared SIT flies used in Mediterranean fruit fly (Ceratitis capitata) eradication in California.</title>
        <authorList>
            <person name="Calla B."/>
            <person name="Hall B."/>
            <person name="Hou S."/>
            <person name="Geib S.M."/>
        </authorList>
    </citation>
    <scope>NUCLEOTIDE SEQUENCE</scope>
</reference>
<feature type="coiled-coil region" evidence="1">
    <location>
        <begin position="308"/>
        <end position="380"/>
    </location>
</feature>
<dbReference type="PANTHER" id="PTHR44927">
    <property type="entry name" value="FK506-BINDING PROTEIN 15"/>
    <property type="match status" value="1"/>
</dbReference>
<dbReference type="OrthoDB" id="5842926at2759"/>
<keyword evidence="1" id="KW-0175">Coiled coil</keyword>
<protein>
    <submittedName>
        <fullName evidence="3">FK506-binding protein 15</fullName>
    </submittedName>
</protein>
<feature type="region of interest" description="Disordered" evidence="2">
    <location>
        <begin position="38"/>
        <end position="62"/>
    </location>
</feature>
<evidence type="ECO:0000313" key="3">
    <source>
        <dbReference type="EMBL" id="JAB93364.1"/>
    </source>
</evidence>
<name>W8BVZ6_CERCA</name>
<sequence length="613" mass="69925">MDFTLDGNLDEDFFGVLKRQNTNLDNLFGNETQRSTFDEKEESLKYQPTKQASTSSNANKSTSSSATITAQTWQTLLAKVVHAYKDRVPIGKVGVALLQSIENEYRIIIYKAKSNVLTTCSLHVELSQIHRKDNYLQFYDDALCCWSVYFDTIDNTEEFVRKLKEINIKISEDIAGEPHESISAPETVENQNEEPIAMSAPIISKPIERPPVTAAKPTKSTLITRMAKMGKELPKMKTPPHLESSADVTDSSDTETMFTPITHPMQNLTPRSSRIMTTAKLLPVSQISEYPTPNVNSSFETQFMQMMLSENRTQSSELRMNINRLESKVEKVIDKIDLLHASSSHKLNKEDELLTLEEKVLELKKENRRLRQTIEESNVNATNACWQKLMQMYSTELEEANLANVDSLERIVGDLLKQRTTMQEKLEQWEKELTEKSLLLKTHESQFNNNRDELANIIASKQQLEDELKTLQKVLSDKECLENDLRKQLIESNNEIQAEKQRYEESKKREGETQNLLQEFQAQNLALQKQLDVKSNAELGTQHTAEGSNLLHENGNTIEQQIETVLKKTMNNLYASLAAKLENIVPMQKHAVVAIVGKTIREETLKAMESLEQ</sequence>
<feature type="region of interest" description="Disordered" evidence="2">
    <location>
        <begin position="234"/>
        <end position="253"/>
    </location>
</feature>
<reference evidence="3" key="1">
    <citation type="submission" date="2013-07" db="EMBL/GenBank/DDBJ databases">
        <authorList>
            <person name="Geib S."/>
        </authorList>
    </citation>
    <scope>NUCLEOTIDE SEQUENCE</scope>
</reference>
<proteinExistence type="evidence at transcript level"/>
<dbReference type="AlphaFoldDB" id="W8BVZ6"/>
<gene>
    <name evidence="3" type="primary">FKB15</name>
</gene>
<evidence type="ECO:0000256" key="1">
    <source>
        <dbReference type="SAM" id="Coils"/>
    </source>
</evidence>
<accession>W8BVZ6</accession>
<dbReference type="PANTHER" id="PTHR44927:SF1">
    <property type="entry name" value="FK506-BINDING PROTEIN 15"/>
    <property type="match status" value="1"/>
</dbReference>
<feature type="compositionally biased region" description="Low complexity" evidence="2">
    <location>
        <begin position="50"/>
        <end position="62"/>
    </location>
</feature>
<organism evidence="3">
    <name type="scientific">Ceratitis capitata</name>
    <name type="common">Mediterranean fruit fly</name>
    <name type="synonym">Tephritis capitata</name>
    <dbReference type="NCBI Taxonomy" id="7213"/>
    <lineage>
        <taxon>Eukaryota</taxon>
        <taxon>Metazoa</taxon>
        <taxon>Ecdysozoa</taxon>
        <taxon>Arthropoda</taxon>
        <taxon>Hexapoda</taxon>
        <taxon>Insecta</taxon>
        <taxon>Pterygota</taxon>
        <taxon>Neoptera</taxon>
        <taxon>Endopterygota</taxon>
        <taxon>Diptera</taxon>
        <taxon>Brachycera</taxon>
        <taxon>Muscomorpha</taxon>
        <taxon>Tephritoidea</taxon>
        <taxon>Tephritidae</taxon>
        <taxon>Ceratitis</taxon>
        <taxon>Ceratitis</taxon>
    </lineage>
</organism>
<evidence type="ECO:0000256" key="2">
    <source>
        <dbReference type="SAM" id="MobiDB-lite"/>
    </source>
</evidence>
<feature type="coiled-coil region" evidence="1">
    <location>
        <begin position="412"/>
        <end position="537"/>
    </location>
</feature>
<dbReference type="EMBL" id="GAMC01013191">
    <property type="protein sequence ID" value="JAB93364.1"/>
    <property type="molecule type" value="mRNA"/>
</dbReference>